<gene>
    <name evidence="1" type="ORF">GGR34_002043</name>
</gene>
<evidence type="ECO:0000313" key="1">
    <source>
        <dbReference type="EMBL" id="MBB4040390.1"/>
    </source>
</evidence>
<dbReference type="Proteomes" id="UP000519439">
    <property type="component" value="Unassembled WGS sequence"/>
</dbReference>
<dbReference type="AlphaFoldDB" id="A0A7W6IGH0"/>
<protein>
    <submittedName>
        <fullName evidence="1">Uncharacterized protein</fullName>
    </submittedName>
</protein>
<accession>A0A7W6IGH0</accession>
<name>A0A7W6IGH0_9HYPH</name>
<proteinExistence type="predicted"/>
<evidence type="ECO:0000313" key="2">
    <source>
        <dbReference type="Proteomes" id="UP000519439"/>
    </source>
</evidence>
<comment type="caution">
    <text evidence="1">The sequence shown here is derived from an EMBL/GenBank/DDBJ whole genome shotgun (WGS) entry which is preliminary data.</text>
</comment>
<dbReference type="RefSeq" id="WP_027315796.1">
    <property type="nucleotide sequence ID" value="NZ_JACIDC010000006.1"/>
</dbReference>
<keyword evidence="2" id="KW-1185">Reference proteome</keyword>
<reference evidence="1 2" key="1">
    <citation type="submission" date="2020-08" db="EMBL/GenBank/DDBJ databases">
        <title>Genomic Encyclopedia of Type Strains, Phase IV (KMG-IV): sequencing the most valuable type-strain genomes for metagenomic binning, comparative biology and taxonomic classification.</title>
        <authorList>
            <person name="Goeker M."/>
        </authorList>
    </citation>
    <scope>NUCLEOTIDE SEQUENCE [LARGE SCALE GENOMIC DNA]</scope>
    <source>
        <strain evidence="1 2">DSM 15743</strain>
    </source>
</reference>
<sequence>MADQESNQEPVGLDPYIDWALQSRRSYSVTLERGDDWHFVLIRLNGISVHDFARGIGLFDDDESVRRWQHLIRVSPLYTASSAAPYVTTFCTAMVREDFFSLVEENTKLRSVIGGIALGAPLAPEALPSGTIDATS</sequence>
<organism evidence="1 2">
    <name type="scientific">Microvirga flocculans</name>
    <dbReference type="NCBI Taxonomy" id="217168"/>
    <lineage>
        <taxon>Bacteria</taxon>
        <taxon>Pseudomonadati</taxon>
        <taxon>Pseudomonadota</taxon>
        <taxon>Alphaproteobacteria</taxon>
        <taxon>Hyphomicrobiales</taxon>
        <taxon>Methylobacteriaceae</taxon>
        <taxon>Microvirga</taxon>
    </lineage>
</organism>
<dbReference type="EMBL" id="JACIDC010000006">
    <property type="protein sequence ID" value="MBB4040390.1"/>
    <property type="molecule type" value="Genomic_DNA"/>
</dbReference>